<protein>
    <submittedName>
        <fullName evidence="4">DH domain-containing protein</fullName>
    </submittedName>
</protein>
<dbReference type="GO" id="GO:0005085">
    <property type="term" value="F:guanyl-nucleotide exchange factor activity"/>
    <property type="evidence" value="ECO:0007669"/>
    <property type="project" value="InterPro"/>
</dbReference>
<dbReference type="Pfam" id="PF00621">
    <property type="entry name" value="RhoGEF"/>
    <property type="match status" value="1"/>
</dbReference>
<proteinExistence type="predicted"/>
<dbReference type="InterPro" id="IPR051092">
    <property type="entry name" value="FYVE_RhoGEF_PH"/>
</dbReference>
<dbReference type="PANTHER" id="PTHR12673">
    <property type="entry name" value="FACIOGENITAL DYSPLASIA PROTEIN"/>
    <property type="match status" value="1"/>
</dbReference>
<dbReference type="Proteomes" id="UP000887577">
    <property type="component" value="Unplaced"/>
</dbReference>
<dbReference type="GO" id="GO:0007010">
    <property type="term" value="P:cytoskeleton organization"/>
    <property type="evidence" value="ECO:0007669"/>
    <property type="project" value="TreeGrafter"/>
</dbReference>
<dbReference type="SUPFAM" id="SSF48065">
    <property type="entry name" value="DBL homology domain (DH-domain)"/>
    <property type="match status" value="1"/>
</dbReference>
<organism evidence="3 4">
    <name type="scientific">Panagrolaimus superbus</name>
    <dbReference type="NCBI Taxonomy" id="310955"/>
    <lineage>
        <taxon>Eukaryota</taxon>
        <taxon>Metazoa</taxon>
        <taxon>Ecdysozoa</taxon>
        <taxon>Nematoda</taxon>
        <taxon>Chromadorea</taxon>
        <taxon>Rhabditida</taxon>
        <taxon>Tylenchina</taxon>
        <taxon>Panagrolaimomorpha</taxon>
        <taxon>Panagrolaimoidea</taxon>
        <taxon>Panagrolaimidae</taxon>
        <taxon>Panagrolaimus</taxon>
    </lineage>
</organism>
<evidence type="ECO:0000313" key="4">
    <source>
        <dbReference type="WBParaSite" id="PSU_v2.g8341.t1"/>
    </source>
</evidence>
<feature type="compositionally biased region" description="Low complexity" evidence="1">
    <location>
        <begin position="42"/>
        <end position="64"/>
    </location>
</feature>
<dbReference type="PANTHER" id="PTHR12673:SF271">
    <property type="entry name" value="FYVE, RHOGEF AND PH DOMAIN-CONTAINING PROTEIN TAG-77"/>
    <property type="match status" value="1"/>
</dbReference>
<feature type="compositionally biased region" description="Acidic residues" evidence="1">
    <location>
        <begin position="65"/>
        <end position="74"/>
    </location>
</feature>
<dbReference type="WBParaSite" id="PSU_v2.g8341.t1">
    <property type="protein sequence ID" value="PSU_v2.g8341.t1"/>
    <property type="gene ID" value="PSU_v2.g8341"/>
</dbReference>
<dbReference type="GO" id="GO:0005737">
    <property type="term" value="C:cytoplasm"/>
    <property type="evidence" value="ECO:0007669"/>
    <property type="project" value="TreeGrafter"/>
</dbReference>
<accession>A0A914Z944</accession>
<name>A0A914Z944_9BILA</name>
<sequence>MDFNDNSYIRRALNVIHDTATLPINYFFPLSPSDNFRDSQMSDDFLPSTPTTTDTLADSSSSEESSPEFEEDDLYDREKKLSVHDESPAVDTLHTSVINEMKEKGLFKQLEAIKENKISNGRHEIENKVNNGIESPVAANEAPEPPPHQAIDKYSGVNEKVKESLITMERLVAEMGQTEEQFVNMLTLMIRTFPEYLSTCKLKGRKYTSKFKETVAQIVKELEPVLQVHESLLNDLVLICLSWDSRMPNLSHVLLKNIDFLQICVSFLMKKNRLCEDFKSNIDADTECKHATRQFEDQIMNNPEAHGPSRFESMVYKPLEKTGQTSGVSYHQQLDVIHQNVVRYKIFSDRYADLLDPLCEDETAATKLVIEKLDKIVNTINSKLEEPHAVAFLLEIYDKLQSHNFNILMPGRRFG</sequence>
<dbReference type="AlphaFoldDB" id="A0A914Z944"/>
<dbReference type="InterPro" id="IPR000219">
    <property type="entry name" value="DH_dom"/>
</dbReference>
<evidence type="ECO:0000256" key="1">
    <source>
        <dbReference type="SAM" id="MobiDB-lite"/>
    </source>
</evidence>
<feature type="region of interest" description="Disordered" evidence="1">
    <location>
        <begin position="38"/>
        <end position="74"/>
    </location>
</feature>
<dbReference type="Gene3D" id="1.20.900.10">
    <property type="entry name" value="Dbl homology (DH) domain"/>
    <property type="match status" value="1"/>
</dbReference>
<feature type="domain" description="DH" evidence="2">
    <location>
        <begin position="167"/>
        <end position="383"/>
    </location>
</feature>
<dbReference type="InterPro" id="IPR035899">
    <property type="entry name" value="DBL_dom_sf"/>
</dbReference>
<dbReference type="GO" id="GO:0046847">
    <property type="term" value="P:filopodium assembly"/>
    <property type="evidence" value="ECO:0007669"/>
    <property type="project" value="TreeGrafter"/>
</dbReference>
<reference evidence="4" key="1">
    <citation type="submission" date="2022-11" db="UniProtKB">
        <authorList>
            <consortium name="WormBaseParasite"/>
        </authorList>
    </citation>
    <scope>IDENTIFICATION</scope>
</reference>
<keyword evidence="3" id="KW-1185">Reference proteome</keyword>
<evidence type="ECO:0000259" key="2">
    <source>
        <dbReference type="PROSITE" id="PS50010"/>
    </source>
</evidence>
<evidence type="ECO:0000313" key="3">
    <source>
        <dbReference type="Proteomes" id="UP000887577"/>
    </source>
</evidence>
<dbReference type="PROSITE" id="PS50010">
    <property type="entry name" value="DH_2"/>
    <property type="match status" value="1"/>
</dbReference>